<comment type="domain">
    <text evidence="7">The DHHC domain is required for palmitoyltransferase activity.</text>
</comment>
<proteinExistence type="inferred from homology"/>
<evidence type="ECO:0000259" key="9">
    <source>
        <dbReference type="Pfam" id="PF01529"/>
    </source>
</evidence>
<feature type="transmembrane region" description="Helical" evidence="7">
    <location>
        <begin position="44"/>
        <end position="63"/>
    </location>
</feature>
<evidence type="ECO:0000256" key="7">
    <source>
        <dbReference type="RuleBase" id="RU079119"/>
    </source>
</evidence>
<evidence type="ECO:0000256" key="1">
    <source>
        <dbReference type="ARBA" id="ARBA00004141"/>
    </source>
</evidence>
<dbReference type="GO" id="GO:0016020">
    <property type="term" value="C:membrane"/>
    <property type="evidence" value="ECO:0007669"/>
    <property type="project" value="UniProtKB-SubCell"/>
</dbReference>
<gene>
    <name evidence="10" type="ORF">OCBIM_22013090mg</name>
</gene>
<keyword evidence="7" id="KW-0012">Acyltransferase</keyword>
<dbReference type="AlphaFoldDB" id="A0A0L8HJN1"/>
<evidence type="ECO:0000256" key="3">
    <source>
        <dbReference type="ARBA" id="ARBA00022989"/>
    </source>
</evidence>
<dbReference type="InterPro" id="IPR001594">
    <property type="entry name" value="Palmitoyltrfase_DHHC"/>
</dbReference>
<keyword evidence="7" id="KW-0808">Transferase</keyword>
<evidence type="ECO:0000256" key="5">
    <source>
        <dbReference type="ARBA" id="ARBA00023463"/>
    </source>
</evidence>
<evidence type="ECO:0000256" key="4">
    <source>
        <dbReference type="ARBA" id="ARBA00023136"/>
    </source>
</evidence>
<dbReference type="GO" id="GO:0019706">
    <property type="term" value="F:protein-cysteine S-palmitoyltransferase activity"/>
    <property type="evidence" value="ECO:0007669"/>
    <property type="project" value="UniProtKB-EC"/>
</dbReference>
<protein>
    <recommendedName>
        <fullName evidence="7">Palmitoyltransferase</fullName>
        <ecNumber evidence="7">2.3.1.225</ecNumber>
    </recommendedName>
</protein>
<evidence type="ECO:0000256" key="6">
    <source>
        <dbReference type="ARBA" id="ARBA00047790"/>
    </source>
</evidence>
<keyword evidence="2 7" id="KW-0812">Transmembrane</keyword>
<feature type="transmembrane region" description="Helical" evidence="7">
    <location>
        <begin position="12"/>
        <end position="32"/>
    </location>
</feature>
<dbReference type="PANTHER" id="PTHR12349:SF2">
    <property type="entry name" value="PALMITOYLTRANSFERASE ZDHHC8"/>
    <property type="match status" value="1"/>
</dbReference>
<feature type="transmembrane region" description="Helical" evidence="7">
    <location>
        <begin position="180"/>
        <end position="202"/>
    </location>
</feature>
<feature type="compositionally biased region" description="Low complexity" evidence="8">
    <location>
        <begin position="383"/>
        <end position="399"/>
    </location>
</feature>
<feature type="transmembrane region" description="Helical" evidence="7">
    <location>
        <begin position="144"/>
        <end position="168"/>
    </location>
</feature>
<dbReference type="PROSITE" id="PS50216">
    <property type="entry name" value="DHHC"/>
    <property type="match status" value="1"/>
</dbReference>
<dbReference type="Pfam" id="PF01529">
    <property type="entry name" value="DHHC"/>
    <property type="match status" value="1"/>
</dbReference>
<accession>A0A0L8HJN1</accession>
<evidence type="ECO:0000256" key="8">
    <source>
        <dbReference type="SAM" id="MobiDB-lite"/>
    </source>
</evidence>
<dbReference type="PANTHER" id="PTHR12349">
    <property type="entry name" value="ANKYRIN REPEAT AND LEM DOMAIN-CONTAINING PROTEIN 2"/>
    <property type="match status" value="1"/>
</dbReference>
<comment type="similarity">
    <text evidence="5">Belongs to the DHHC palmitoyltransferase family. ERF2/ZDHHC9 subfamily.</text>
</comment>
<comment type="catalytic activity">
    <reaction evidence="6">
        <text>L-cysteinyl-[protein] + hexadecanoyl-CoA = S-hexadecanoyl-L-cysteinyl-[protein] + CoA</text>
        <dbReference type="Rhea" id="RHEA:36683"/>
        <dbReference type="Rhea" id="RHEA-COMP:10131"/>
        <dbReference type="Rhea" id="RHEA-COMP:11032"/>
        <dbReference type="ChEBI" id="CHEBI:29950"/>
        <dbReference type="ChEBI" id="CHEBI:57287"/>
        <dbReference type="ChEBI" id="CHEBI:57379"/>
        <dbReference type="ChEBI" id="CHEBI:74151"/>
        <dbReference type="EC" id="2.3.1.225"/>
    </reaction>
    <physiologicalReaction direction="left-to-right" evidence="6">
        <dbReference type="Rhea" id="RHEA:36684"/>
    </physiologicalReaction>
</comment>
<feature type="domain" description="Palmitoyltransferase DHHC" evidence="9">
    <location>
        <begin position="96"/>
        <end position="218"/>
    </location>
</feature>
<feature type="region of interest" description="Disordered" evidence="8">
    <location>
        <begin position="281"/>
        <end position="438"/>
    </location>
</feature>
<dbReference type="EMBL" id="KQ417980">
    <property type="protein sequence ID" value="KOF89432.1"/>
    <property type="molecule type" value="Genomic_DNA"/>
</dbReference>
<dbReference type="STRING" id="37653.A0A0L8HJN1"/>
<dbReference type="EC" id="2.3.1.225" evidence="7"/>
<evidence type="ECO:0000313" key="10">
    <source>
        <dbReference type="EMBL" id="KOF89432.1"/>
    </source>
</evidence>
<dbReference type="OrthoDB" id="4096362at2759"/>
<name>A0A0L8HJN1_OCTBM</name>
<keyword evidence="3 7" id="KW-1133">Transmembrane helix</keyword>
<sequence length="623" mass="70778">MGRCEFSTRILPATCAWSLLLVATGLFFIFIVPDHLEKYHMAIPIYQGILSLFVVANFALATFMDPGVYPKAHEDEFRDDDFRAPLYKNVEIKGITMRMKWCTTCQFYRPPRCSHCSVCNNCIETFDHHCPWVNNCIGRRNYRYFFLFLISLTIHKISIFSLCLLYVLDHKKELAQAGSIVAFIVMVIIGILIIPVAGLTGFHTVLVARGRTTNEQVTGKFRGSQNPFTRGCCKNCKYALCGPQWPRLVSYKPRTKTVQFESSRVTYVAADKDVKIFMDNSNGIKHDNTSNHRQASLSLDEETERQSQSMDCEPSPPKQSGSYSNLFDPTNPTSVGAAMQANQGNHIGRISPRIPPRNLYTQSPQRTRSADKKAPVATPEVVSPISSPTVKSQSSSPSPTKYNYAKPPIGYHTPRSNGFTSLTPGPQMTMPSTGSSHPPYMGSSVNRGFSRTGSPVIYTLDKSKPQHCQYSTGVGQPPYEHGNNVNYSSPSHRYMPVEYSSVTYDPDKVRVPRRPMSFVRALEVSEAVEQKEKQHATPSKRSEAYQEEEKPRNMRVNVAKRWKKHKKQKRIRKRNKDEKRIIYFRSNSNVDETVKRKIGKFKNIKVLGMKTTRIKKMKRPDLR</sequence>
<feature type="region of interest" description="Disordered" evidence="8">
    <location>
        <begin position="528"/>
        <end position="552"/>
    </location>
</feature>
<feature type="compositionally biased region" description="Polar residues" evidence="8">
    <location>
        <begin position="414"/>
        <end position="436"/>
    </location>
</feature>
<reference evidence="10" key="1">
    <citation type="submission" date="2015-07" db="EMBL/GenBank/DDBJ databases">
        <title>MeaNS - Measles Nucleotide Surveillance Program.</title>
        <authorList>
            <person name="Tran T."/>
            <person name="Druce J."/>
        </authorList>
    </citation>
    <scope>NUCLEOTIDE SEQUENCE</scope>
    <source>
        <strain evidence="10">UCB-OBI-ISO-001</strain>
        <tissue evidence="10">Gonad</tissue>
    </source>
</reference>
<evidence type="ECO:0000256" key="2">
    <source>
        <dbReference type="ARBA" id="ARBA00022692"/>
    </source>
</evidence>
<dbReference type="KEGG" id="obi:106870287"/>
<feature type="compositionally biased region" description="Polar residues" evidence="8">
    <location>
        <begin position="318"/>
        <end position="345"/>
    </location>
</feature>
<comment type="subcellular location">
    <subcellularLocation>
        <location evidence="1">Membrane</location>
        <topology evidence="1">Multi-pass membrane protein</topology>
    </subcellularLocation>
</comment>
<organism evidence="10">
    <name type="scientific">Octopus bimaculoides</name>
    <name type="common">California two-spotted octopus</name>
    <dbReference type="NCBI Taxonomy" id="37653"/>
    <lineage>
        <taxon>Eukaryota</taxon>
        <taxon>Metazoa</taxon>
        <taxon>Spiralia</taxon>
        <taxon>Lophotrochozoa</taxon>
        <taxon>Mollusca</taxon>
        <taxon>Cephalopoda</taxon>
        <taxon>Coleoidea</taxon>
        <taxon>Octopodiformes</taxon>
        <taxon>Octopoda</taxon>
        <taxon>Incirrata</taxon>
        <taxon>Octopodidae</taxon>
        <taxon>Octopus</taxon>
    </lineage>
</organism>
<keyword evidence="4 7" id="KW-0472">Membrane</keyword>